<keyword evidence="2" id="KW-1185">Reference proteome</keyword>
<evidence type="ECO:0000313" key="1">
    <source>
        <dbReference type="EMBL" id="KAK3235058.1"/>
    </source>
</evidence>
<dbReference type="Proteomes" id="UP001190700">
    <property type="component" value="Unassembled WGS sequence"/>
</dbReference>
<name>A0AAE0ENG5_9CHLO</name>
<protein>
    <submittedName>
        <fullName evidence="1">Uncharacterized protein</fullName>
    </submittedName>
</protein>
<gene>
    <name evidence="1" type="ORF">CYMTET_54729</name>
</gene>
<accession>A0AAE0ENG5</accession>
<evidence type="ECO:0000313" key="2">
    <source>
        <dbReference type="Proteomes" id="UP001190700"/>
    </source>
</evidence>
<proteinExistence type="predicted"/>
<dbReference type="AlphaFoldDB" id="A0AAE0ENG5"/>
<dbReference type="EMBL" id="LGRX02035381">
    <property type="protein sequence ID" value="KAK3235058.1"/>
    <property type="molecule type" value="Genomic_DNA"/>
</dbReference>
<reference evidence="1 2" key="1">
    <citation type="journal article" date="2015" name="Genome Biol. Evol.">
        <title>Comparative Genomics of a Bacterivorous Green Alga Reveals Evolutionary Causalities and Consequences of Phago-Mixotrophic Mode of Nutrition.</title>
        <authorList>
            <person name="Burns J.A."/>
            <person name="Paasch A."/>
            <person name="Narechania A."/>
            <person name="Kim E."/>
        </authorList>
    </citation>
    <scope>NUCLEOTIDE SEQUENCE [LARGE SCALE GENOMIC DNA]</scope>
    <source>
        <strain evidence="1 2">PLY_AMNH</strain>
    </source>
</reference>
<organism evidence="1 2">
    <name type="scientific">Cymbomonas tetramitiformis</name>
    <dbReference type="NCBI Taxonomy" id="36881"/>
    <lineage>
        <taxon>Eukaryota</taxon>
        <taxon>Viridiplantae</taxon>
        <taxon>Chlorophyta</taxon>
        <taxon>Pyramimonadophyceae</taxon>
        <taxon>Pyramimonadales</taxon>
        <taxon>Pyramimonadaceae</taxon>
        <taxon>Cymbomonas</taxon>
    </lineage>
</organism>
<sequence length="339" mass="38082">MPGVLESGVQVIVVCDGYNITERKRHGRSNGRISADLSRRYEQYISTLQARESRTSSLKILPLSGWQGFCLGLGQAIHRVTTPYVMVLPHDLEFSKGVDLDKMLSLIGDEKNDVNYIGFPGANNSGPRYLERINKVQVQKKLPFRLKSCEIGGVALVPLLMWKDNPHVASVERYKNLVFGENNFQKGDFLEGEFGQRMQAAIREHGLDAHTRFGTYLLWEDSTGIDGTRAQNAYVFHMDGAAYNTLAERLERKWKMPAHDQESLNNAQAYICALCSSKGDESNLQKIIDDVSSKGKFPSHDEVDKPNLDSDHISPRYSHEYTCIWSTSASRLCDACTVS</sequence>
<comment type="caution">
    <text evidence="1">The sequence shown here is derived from an EMBL/GenBank/DDBJ whole genome shotgun (WGS) entry which is preliminary data.</text>
</comment>